<dbReference type="Gene3D" id="2.40.10.10">
    <property type="entry name" value="Trypsin-like serine proteases"/>
    <property type="match status" value="1"/>
</dbReference>
<dbReference type="PROSITE" id="PS50240">
    <property type="entry name" value="TRYPSIN_DOM"/>
    <property type="match status" value="1"/>
</dbReference>
<evidence type="ECO:0000313" key="4">
    <source>
        <dbReference type="Proteomes" id="UP000801492"/>
    </source>
</evidence>
<keyword evidence="4" id="KW-1185">Reference proteome</keyword>
<comment type="caution">
    <text evidence="3">The sequence shown here is derived from an EMBL/GenBank/DDBJ whole genome shotgun (WGS) entry which is preliminary data.</text>
</comment>
<dbReference type="Proteomes" id="UP000801492">
    <property type="component" value="Unassembled WGS sequence"/>
</dbReference>
<evidence type="ECO:0000313" key="3">
    <source>
        <dbReference type="EMBL" id="KAF2886149.1"/>
    </source>
</evidence>
<dbReference type="OrthoDB" id="10059102at2759"/>
<dbReference type="SUPFAM" id="SSF50494">
    <property type="entry name" value="Trypsin-like serine proteases"/>
    <property type="match status" value="1"/>
</dbReference>
<reference evidence="3" key="1">
    <citation type="submission" date="2019-08" db="EMBL/GenBank/DDBJ databases">
        <title>The genome of the North American firefly Photinus pyralis.</title>
        <authorList>
            <consortium name="Photinus pyralis genome working group"/>
            <person name="Fallon T.R."/>
            <person name="Sander Lower S.E."/>
            <person name="Weng J.-K."/>
        </authorList>
    </citation>
    <scope>NUCLEOTIDE SEQUENCE</scope>
    <source>
        <strain evidence="3">TRF0915ILg1</strain>
        <tissue evidence="3">Whole body</tissue>
    </source>
</reference>
<dbReference type="PANTHER" id="PTHR24253">
    <property type="entry name" value="TRANSMEMBRANE PROTEASE SERINE"/>
    <property type="match status" value="1"/>
</dbReference>
<dbReference type="InterPro" id="IPR001254">
    <property type="entry name" value="Trypsin_dom"/>
</dbReference>
<protein>
    <recommendedName>
        <fullName evidence="2">Peptidase S1 domain-containing protein</fullName>
    </recommendedName>
</protein>
<evidence type="ECO:0000259" key="2">
    <source>
        <dbReference type="PROSITE" id="PS50240"/>
    </source>
</evidence>
<dbReference type="SMART" id="SM00020">
    <property type="entry name" value="Tryp_SPc"/>
    <property type="match status" value="1"/>
</dbReference>
<dbReference type="InterPro" id="IPR009003">
    <property type="entry name" value="Peptidase_S1_PA"/>
</dbReference>
<accession>A0A8K0CF23</accession>
<dbReference type="EMBL" id="VTPC01088541">
    <property type="protein sequence ID" value="KAF2886149.1"/>
    <property type="molecule type" value="Genomic_DNA"/>
</dbReference>
<dbReference type="Pfam" id="PF00089">
    <property type="entry name" value="Trypsin"/>
    <property type="match status" value="1"/>
</dbReference>
<dbReference type="GO" id="GO:0006508">
    <property type="term" value="P:proteolysis"/>
    <property type="evidence" value="ECO:0007669"/>
    <property type="project" value="InterPro"/>
</dbReference>
<proteinExistence type="predicted"/>
<organism evidence="3 4">
    <name type="scientific">Ignelater luminosus</name>
    <name type="common">Cucubano</name>
    <name type="synonym">Pyrophorus luminosus</name>
    <dbReference type="NCBI Taxonomy" id="2038154"/>
    <lineage>
        <taxon>Eukaryota</taxon>
        <taxon>Metazoa</taxon>
        <taxon>Ecdysozoa</taxon>
        <taxon>Arthropoda</taxon>
        <taxon>Hexapoda</taxon>
        <taxon>Insecta</taxon>
        <taxon>Pterygota</taxon>
        <taxon>Neoptera</taxon>
        <taxon>Endopterygota</taxon>
        <taxon>Coleoptera</taxon>
        <taxon>Polyphaga</taxon>
        <taxon>Elateriformia</taxon>
        <taxon>Elateroidea</taxon>
        <taxon>Elateridae</taxon>
        <taxon>Agrypninae</taxon>
        <taxon>Pyrophorini</taxon>
        <taxon>Ignelater</taxon>
    </lineage>
</organism>
<gene>
    <name evidence="3" type="ORF">ILUMI_20024</name>
</gene>
<dbReference type="PANTHER" id="PTHR24253:SF182">
    <property type="entry name" value="PEPTIDASE S1 DOMAIN-CONTAINING PROTEIN"/>
    <property type="match status" value="1"/>
</dbReference>
<name>A0A8K0CF23_IGNLU</name>
<dbReference type="AlphaFoldDB" id="A0A8K0CF23"/>
<dbReference type="GO" id="GO:0004252">
    <property type="term" value="F:serine-type endopeptidase activity"/>
    <property type="evidence" value="ECO:0007669"/>
    <property type="project" value="InterPro"/>
</dbReference>
<evidence type="ECO:0000256" key="1">
    <source>
        <dbReference type="ARBA" id="ARBA00023157"/>
    </source>
</evidence>
<keyword evidence="1" id="KW-1015">Disulfide bond</keyword>
<dbReference type="InterPro" id="IPR043504">
    <property type="entry name" value="Peptidase_S1_PA_chymotrypsin"/>
</dbReference>
<feature type="domain" description="Peptidase S1" evidence="2">
    <location>
        <begin position="31"/>
        <end position="277"/>
    </location>
</feature>
<sequence length="329" mass="38270">MQCLKFSITKSLFYVITYLLLSYVKGEPDRIAGGEPIKEGEDEYFIQLLIAYYVFNSTTAAMVYCGASLIHTKWILTAAQCFKRKRMTPPNMFADGWVRAYTGNKIVTSIQIQRPFQYVLRAHLHPKYTFKEIGKNQFVEFDVAVAELKKPFKRKIQIINLPLSGNTQLCTVGTIIGVEKTYEDSTDLVQYPRIRVKTKDQLSIKLPYDHPTIFYSEVKWLRRHPWLLNYGGPFVCNNGGFAIQHGVTSLVKQYRRIVISQYEEVKNYIWFIKHYVPLGVSRMNLQERNVEYINNTKHLPQKVKSSSVQRSYSFMSIGVNAILYLKEHF</sequence>